<evidence type="ECO:0000313" key="10">
    <source>
        <dbReference type="EMBL" id="MBR7673679.1"/>
    </source>
</evidence>
<dbReference type="CDD" id="cd06261">
    <property type="entry name" value="TM_PBP2"/>
    <property type="match status" value="1"/>
</dbReference>
<feature type="transmembrane region" description="Helical" evidence="7">
    <location>
        <begin position="65"/>
        <end position="85"/>
    </location>
</feature>
<comment type="caution">
    <text evidence="10">The sequence shown here is derived from an EMBL/GenBank/DDBJ whole genome shotgun (WGS) entry which is preliminary data.</text>
</comment>
<gene>
    <name evidence="10" type="ORF">KDA82_11750</name>
</gene>
<dbReference type="Proteomes" id="UP000675554">
    <property type="component" value="Unassembled WGS sequence"/>
</dbReference>
<protein>
    <submittedName>
        <fullName evidence="10">Sugar ABC transporter permease</fullName>
    </submittedName>
</protein>
<evidence type="ECO:0000256" key="4">
    <source>
        <dbReference type="ARBA" id="ARBA00022692"/>
    </source>
</evidence>
<organism evidence="10 11">
    <name type="scientific">Streptomyces daliensis</name>
    <dbReference type="NCBI Taxonomy" id="299421"/>
    <lineage>
        <taxon>Bacteria</taxon>
        <taxon>Bacillati</taxon>
        <taxon>Actinomycetota</taxon>
        <taxon>Actinomycetes</taxon>
        <taxon>Kitasatosporales</taxon>
        <taxon>Streptomycetaceae</taxon>
        <taxon>Streptomyces</taxon>
    </lineage>
</organism>
<evidence type="ECO:0000256" key="5">
    <source>
        <dbReference type="ARBA" id="ARBA00022989"/>
    </source>
</evidence>
<dbReference type="PANTHER" id="PTHR30193">
    <property type="entry name" value="ABC TRANSPORTER PERMEASE PROTEIN"/>
    <property type="match status" value="1"/>
</dbReference>
<dbReference type="EMBL" id="JAGSMN010000239">
    <property type="protein sequence ID" value="MBR7673679.1"/>
    <property type="molecule type" value="Genomic_DNA"/>
</dbReference>
<dbReference type="PANTHER" id="PTHR30193:SF41">
    <property type="entry name" value="DIACETYLCHITOBIOSE UPTAKE SYSTEM PERMEASE PROTEIN NGCF"/>
    <property type="match status" value="1"/>
</dbReference>
<reference evidence="10" key="1">
    <citation type="submission" date="2021-04" db="EMBL/GenBank/DDBJ databases">
        <title>Sequencing of actinobacteria type strains.</title>
        <authorList>
            <person name="Nguyen G.-S."/>
            <person name="Wentzel A."/>
        </authorList>
    </citation>
    <scope>NUCLEOTIDE SEQUENCE</scope>
    <source>
        <strain evidence="10">DSM 42095</strain>
    </source>
</reference>
<keyword evidence="3" id="KW-1003">Cell membrane</keyword>
<evidence type="ECO:0000256" key="1">
    <source>
        <dbReference type="ARBA" id="ARBA00004651"/>
    </source>
</evidence>
<keyword evidence="2 7" id="KW-0813">Transport</keyword>
<keyword evidence="5 7" id="KW-1133">Transmembrane helix</keyword>
<comment type="similarity">
    <text evidence="7">Belongs to the binding-protein-dependent transport system permease family.</text>
</comment>
<keyword evidence="11" id="KW-1185">Reference proteome</keyword>
<name>A0A8T4INX4_9ACTN</name>
<feature type="transmembrane region" description="Helical" evidence="7">
    <location>
        <begin position="264"/>
        <end position="282"/>
    </location>
</feature>
<dbReference type="PROSITE" id="PS50928">
    <property type="entry name" value="ABC_TM1"/>
    <property type="match status" value="1"/>
</dbReference>
<dbReference type="AlphaFoldDB" id="A0A8T4INX4"/>
<keyword evidence="6 7" id="KW-0472">Membrane</keyword>
<feature type="transmembrane region" description="Helical" evidence="7">
    <location>
        <begin position="208"/>
        <end position="231"/>
    </location>
</feature>
<feature type="transmembrane region" description="Helical" evidence="7">
    <location>
        <begin position="126"/>
        <end position="147"/>
    </location>
</feature>
<dbReference type="InterPro" id="IPR051393">
    <property type="entry name" value="ABC_transporter_permease"/>
</dbReference>
<evidence type="ECO:0000259" key="9">
    <source>
        <dbReference type="PROSITE" id="PS50928"/>
    </source>
</evidence>
<feature type="transmembrane region" description="Helical" evidence="7">
    <location>
        <begin position="313"/>
        <end position="335"/>
    </location>
</feature>
<comment type="subcellular location">
    <subcellularLocation>
        <location evidence="1 7">Cell membrane</location>
        <topology evidence="1 7">Multi-pass membrane protein</topology>
    </subcellularLocation>
</comment>
<proteinExistence type="inferred from homology"/>
<evidence type="ECO:0000313" key="11">
    <source>
        <dbReference type="Proteomes" id="UP000675554"/>
    </source>
</evidence>
<keyword evidence="4 7" id="KW-0812">Transmembrane</keyword>
<sequence length="344" mass="37357">MRTVQRGAASPASTAPSTSPLSGAPAAPRAGHGGGPANSHRHRPGTGPGGRRARLRRRLGDQARAYAFLAGGLLCFALFSWYPAIRAVVIAFQKYTPGAAPEWVGTANFTRVFQDPEFAAAWRNTLTFTLLALLIGFAVPFLMALVLNELRHARAFFRVVVYLPVMIPPVVSALLWKWFYDPGAGLANEALRFLHLPTSNWSNGADTALVSLVIVATWANMGGTVLIYLAALQGIPGELYEAAELDGANIWQRIRHVTVPQTRFIILMLMLLQIIATMQIFTEPFVITGGGPENSTVTVLYLIYKYAFLYNDFGGACALSVLLLALLSAFSALYLRFTRSGDPD</sequence>
<evidence type="ECO:0000256" key="6">
    <source>
        <dbReference type="ARBA" id="ARBA00023136"/>
    </source>
</evidence>
<evidence type="ECO:0000256" key="2">
    <source>
        <dbReference type="ARBA" id="ARBA00022448"/>
    </source>
</evidence>
<dbReference type="GO" id="GO:0005886">
    <property type="term" value="C:plasma membrane"/>
    <property type="evidence" value="ECO:0007669"/>
    <property type="project" value="UniProtKB-SubCell"/>
</dbReference>
<feature type="region of interest" description="Disordered" evidence="8">
    <location>
        <begin position="1"/>
        <end position="53"/>
    </location>
</feature>
<dbReference type="InterPro" id="IPR035906">
    <property type="entry name" value="MetI-like_sf"/>
</dbReference>
<evidence type="ECO:0000256" key="3">
    <source>
        <dbReference type="ARBA" id="ARBA00022475"/>
    </source>
</evidence>
<feature type="transmembrane region" description="Helical" evidence="7">
    <location>
        <begin position="159"/>
        <end position="179"/>
    </location>
</feature>
<feature type="compositionally biased region" description="Low complexity" evidence="8">
    <location>
        <begin position="7"/>
        <end position="30"/>
    </location>
</feature>
<dbReference type="InterPro" id="IPR000515">
    <property type="entry name" value="MetI-like"/>
</dbReference>
<dbReference type="SUPFAM" id="SSF161098">
    <property type="entry name" value="MetI-like"/>
    <property type="match status" value="1"/>
</dbReference>
<evidence type="ECO:0000256" key="8">
    <source>
        <dbReference type="SAM" id="MobiDB-lite"/>
    </source>
</evidence>
<dbReference type="Gene3D" id="1.10.3720.10">
    <property type="entry name" value="MetI-like"/>
    <property type="match status" value="1"/>
</dbReference>
<accession>A0A8T4INX4</accession>
<evidence type="ECO:0000256" key="7">
    <source>
        <dbReference type="RuleBase" id="RU363032"/>
    </source>
</evidence>
<dbReference type="Pfam" id="PF00528">
    <property type="entry name" value="BPD_transp_1"/>
    <property type="match status" value="1"/>
</dbReference>
<dbReference type="GO" id="GO:0055085">
    <property type="term" value="P:transmembrane transport"/>
    <property type="evidence" value="ECO:0007669"/>
    <property type="project" value="InterPro"/>
</dbReference>
<feature type="domain" description="ABC transmembrane type-1" evidence="9">
    <location>
        <begin position="122"/>
        <end position="334"/>
    </location>
</feature>